<evidence type="ECO:0008006" key="4">
    <source>
        <dbReference type="Google" id="ProtNLM"/>
    </source>
</evidence>
<reference evidence="2" key="1">
    <citation type="submission" date="2021-01" db="EMBL/GenBank/DDBJ databases">
        <title>Whole genome shotgun sequence of Virgisporangium ochraceum NBRC 16418.</title>
        <authorList>
            <person name="Komaki H."/>
            <person name="Tamura T."/>
        </authorList>
    </citation>
    <scope>NUCLEOTIDE SEQUENCE</scope>
    <source>
        <strain evidence="2">NBRC 16418</strain>
    </source>
</reference>
<dbReference type="RefSeq" id="WP_239160780.1">
    <property type="nucleotide sequence ID" value="NZ_BOPH01000102.1"/>
</dbReference>
<gene>
    <name evidence="2" type="ORF">Voc01_075390</name>
</gene>
<sequence length="172" mass="18685">MTRPVWGNRLRPVRLVPTGTSAEETAAGIYGIIVGAAVMAASHAPSAVRMVVAVLVTLTVYWSAERFARLVAERIHEGRRPDRREVLRQLTTGWELVSASWFPLFALVVARLAGWSLETAVTVGLGCSTMVLCLAGWEMGRNGQLTTLERLVTATVAGMFGVLMIVLKTLLH</sequence>
<feature type="transmembrane region" description="Helical" evidence="1">
    <location>
        <begin position="151"/>
        <end position="171"/>
    </location>
</feature>
<evidence type="ECO:0000313" key="2">
    <source>
        <dbReference type="EMBL" id="GIJ72622.1"/>
    </source>
</evidence>
<accession>A0A8J4A108</accession>
<feature type="transmembrane region" description="Helical" evidence="1">
    <location>
        <begin position="119"/>
        <end position="139"/>
    </location>
</feature>
<evidence type="ECO:0000313" key="3">
    <source>
        <dbReference type="Proteomes" id="UP000635606"/>
    </source>
</evidence>
<evidence type="ECO:0000256" key="1">
    <source>
        <dbReference type="SAM" id="Phobius"/>
    </source>
</evidence>
<dbReference type="AlphaFoldDB" id="A0A8J4A108"/>
<feature type="transmembrane region" description="Helical" evidence="1">
    <location>
        <begin position="47"/>
        <end position="64"/>
    </location>
</feature>
<comment type="caution">
    <text evidence="2">The sequence shown here is derived from an EMBL/GenBank/DDBJ whole genome shotgun (WGS) entry which is preliminary data.</text>
</comment>
<name>A0A8J4A108_9ACTN</name>
<protein>
    <recommendedName>
        <fullName evidence="4">Integral membrane protein</fullName>
    </recommendedName>
</protein>
<keyword evidence="3" id="KW-1185">Reference proteome</keyword>
<keyword evidence="1" id="KW-1133">Transmembrane helix</keyword>
<feature type="transmembrane region" description="Helical" evidence="1">
    <location>
        <begin position="93"/>
        <end position="113"/>
    </location>
</feature>
<dbReference type="Proteomes" id="UP000635606">
    <property type="component" value="Unassembled WGS sequence"/>
</dbReference>
<organism evidence="2 3">
    <name type="scientific">Virgisporangium ochraceum</name>
    <dbReference type="NCBI Taxonomy" id="65505"/>
    <lineage>
        <taxon>Bacteria</taxon>
        <taxon>Bacillati</taxon>
        <taxon>Actinomycetota</taxon>
        <taxon>Actinomycetes</taxon>
        <taxon>Micromonosporales</taxon>
        <taxon>Micromonosporaceae</taxon>
        <taxon>Virgisporangium</taxon>
    </lineage>
</organism>
<feature type="transmembrane region" description="Helical" evidence="1">
    <location>
        <begin position="21"/>
        <end position="41"/>
    </location>
</feature>
<proteinExistence type="predicted"/>
<dbReference type="EMBL" id="BOPH01000102">
    <property type="protein sequence ID" value="GIJ72622.1"/>
    <property type="molecule type" value="Genomic_DNA"/>
</dbReference>
<keyword evidence="1" id="KW-0812">Transmembrane</keyword>
<keyword evidence="1" id="KW-0472">Membrane</keyword>